<proteinExistence type="predicted"/>
<comment type="caution">
    <text evidence="2">The sequence shown here is derived from an EMBL/GenBank/DDBJ whole genome shotgun (WGS) entry which is preliminary data.</text>
</comment>
<dbReference type="SUPFAM" id="SSF49899">
    <property type="entry name" value="Concanavalin A-like lectins/glucanases"/>
    <property type="match status" value="1"/>
</dbReference>
<dbReference type="SMART" id="SM00137">
    <property type="entry name" value="MAM"/>
    <property type="match status" value="1"/>
</dbReference>
<name>A0ABU7B549_9TELE</name>
<evidence type="ECO:0000259" key="1">
    <source>
        <dbReference type="PROSITE" id="PS50060"/>
    </source>
</evidence>
<dbReference type="CDD" id="cd06263">
    <property type="entry name" value="MAM"/>
    <property type="match status" value="1"/>
</dbReference>
<dbReference type="InterPro" id="IPR000998">
    <property type="entry name" value="MAM_dom"/>
</dbReference>
<dbReference type="PANTHER" id="PTHR23282:SF101">
    <property type="entry name" value="MAM DOMAIN-CONTAINING PROTEIN"/>
    <property type="match status" value="1"/>
</dbReference>
<keyword evidence="3" id="KW-1185">Reference proteome</keyword>
<feature type="domain" description="MAM" evidence="1">
    <location>
        <begin position="4"/>
        <end position="128"/>
    </location>
</feature>
<dbReference type="Proteomes" id="UP001345963">
    <property type="component" value="Unassembled WGS sequence"/>
</dbReference>
<dbReference type="InterPro" id="IPR051560">
    <property type="entry name" value="MAM_domain-containing"/>
</dbReference>
<evidence type="ECO:0000313" key="2">
    <source>
        <dbReference type="EMBL" id="MED6245508.1"/>
    </source>
</evidence>
<protein>
    <recommendedName>
        <fullName evidence="1">MAM domain-containing protein</fullName>
    </recommendedName>
</protein>
<dbReference type="PROSITE" id="PS50060">
    <property type="entry name" value="MAM_2"/>
    <property type="match status" value="1"/>
</dbReference>
<dbReference type="PANTHER" id="PTHR23282">
    <property type="entry name" value="APICAL ENDOSOMAL GLYCOPROTEIN PRECURSOR"/>
    <property type="match status" value="1"/>
</dbReference>
<organism evidence="2 3">
    <name type="scientific">Ataeniobius toweri</name>
    <dbReference type="NCBI Taxonomy" id="208326"/>
    <lineage>
        <taxon>Eukaryota</taxon>
        <taxon>Metazoa</taxon>
        <taxon>Chordata</taxon>
        <taxon>Craniata</taxon>
        <taxon>Vertebrata</taxon>
        <taxon>Euteleostomi</taxon>
        <taxon>Actinopterygii</taxon>
        <taxon>Neopterygii</taxon>
        <taxon>Teleostei</taxon>
        <taxon>Neoteleostei</taxon>
        <taxon>Acanthomorphata</taxon>
        <taxon>Ovalentaria</taxon>
        <taxon>Atherinomorphae</taxon>
        <taxon>Cyprinodontiformes</taxon>
        <taxon>Goodeidae</taxon>
        <taxon>Ataeniobius</taxon>
    </lineage>
</organism>
<evidence type="ECO:0000313" key="3">
    <source>
        <dbReference type="Proteomes" id="UP001345963"/>
    </source>
</evidence>
<dbReference type="Gene3D" id="2.60.120.200">
    <property type="match status" value="1"/>
</dbReference>
<feature type="non-terminal residue" evidence="2">
    <location>
        <position position="1"/>
    </location>
</feature>
<accession>A0ABU7B549</accession>
<dbReference type="EMBL" id="JAHUTI010040782">
    <property type="protein sequence ID" value="MED6245508.1"/>
    <property type="molecule type" value="Genomic_DNA"/>
</dbReference>
<dbReference type="InterPro" id="IPR013320">
    <property type="entry name" value="ConA-like_dom_sf"/>
</dbReference>
<sequence>STYTRCDFEDSFCDLIQSSETLFGWTRTAGVPGLRQDHRNTSAHFLSLSPVGEKKITADLRSPVFLPSHSCQIRFHHHVGAAHGDLRILLQPHLAGQSTEVWKHSKQLQTEIWQRAVVNLSSNQSFQVCHNCKISSHGFDIEMDIAALIS</sequence>
<dbReference type="Pfam" id="PF00629">
    <property type="entry name" value="MAM"/>
    <property type="match status" value="1"/>
</dbReference>
<gene>
    <name evidence="2" type="ORF">ATANTOWER_004113</name>
</gene>
<reference evidence="2 3" key="1">
    <citation type="submission" date="2021-07" db="EMBL/GenBank/DDBJ databases">
        <authorList>
            <person name="Palmer J.M."/>
        </authorList>
    </citation>
    <scope>NUCLEOTIDE SEQUENCE [LARGE SCALE GENOMIC DNA]</scope>
    <source>
        <strain evidence="2 3">AT_MEX2019</strain>
        <tissue evidence="2">Muscle</tissue>
    </source>
</reference>